<reference evidence="4 5" key="1">
    <citation type="journal article" date="2019" name="Int. J. Syst. Evol. Microbiol.">
        <title>The Global Catalogue of Microorganisms (GCM) 10K type strain sequencing project: providing services to taxonomists for standard genome sequencing and annotation.</title>
        <authorList>
            <consortium name="The Broad Institute Genomics Platform"/>
            <consortium name="The Broad Institute Genome Sequencing Center for Infectious Disease"/>
            <person name="Wu L."/>
            <person name="Ma J."/>
        </authorList>
    </citation>
    <scope>NUCLEOTIDE SEQUENCE [LARGE SCALE GENOMIC DNA]</scope>
    <source>
        <strain evidence="4 5">JCM 16330</strain>
    </source>
</reference>
<dbReference type="PANTHER" id="PTHR11839:SF18">
    <property type="entry name" value="NUDIX HYDROLASE DOMAIN-CONTAINING PROTEIN"/>
    <property type="match status" value="1"/>
</dbReference>
<feature type="domain" description="Nudix hydrolase" evidence="3">
    <location>
        <begin position="46"/>
        <end position="181"/>
    </location>
</feature>
<accession>A0AAV3S7E3</accession>
<dbReference type="SUPFAM" id="SSF55811">
    <property type="entry name" value="Nudix"/>
    <property type="match status" value="1"/>
</dbReference>
<evidence type="ECO:0000313" key="5">
    <source>
        <dbReference type="Proteomes" id="UP001500837"/>
    </source>
</evidence>
<evidence type="ECO:0000259" key="3">
    <source>
        <dbReference type="PROSITE" id="PS51462"/>
    </source>
</evidence>
<dbReference type="GO" id="GO:0016787">
    <property type="term" value="F:hydrolase activity"/>
    <property type="evidence" value="ECO:0007669"/>
    <property type="project" value="UniProtKB-KW"/>
</dbReference>
<dbReference type="PROSITE" id="PS51462">
    <property type="entry name" value="NUDIX"/>
    <property type="match status" value="1"/>
</dbReference>
<dbReference type="CDD" id="cd03424">
    <property type="entry name" value="NUDIX_ADPRase_Nudt5_UGPPase_Nudt14"/>
    <property type="match status" value="1"/>
</dbReference>
<dbReference type="Proteomes" id="UP001500837">
    <property type="component" value="Unassembled WGS sequence"/>
</dbReference>
<dbReference type="GO" id="GO:0019693">
    <property type="term" value="P:ribose phosphate metabolic process"/>
    <property type="evidence" value="ECO:0007669"/>
    <property type="project" value="TreeGrafter"/>
</dbReference>
<proteinExistence type="predicted"/>
<dbReference type="AlphaFoldDB" id="A0AAV3S7E3"/>
<comment type="caution">
    <text evidence="4">The sequence shown here is derived from an EMBL/GenBank/DDBJ whole genome shotgun (WGS) entry which is preliminary data.</text>
</comment>
<evidence type="ECO:0000256" key="2">
    <source>
        <dbReference type="ARBA" id="ARBA00022801"/>
    </source>
</evidence>
<evidence type="ECO:0000256" key="1">
    <source>
        <dbReference type="ARBA" id="ARBA00001946"/>
    </source>
</evidence>
<gene>
    <name evidence="4" type="ORF">GCM10009066_10860</name>
</gene>
<dbReference type="EMBL" id="BAAABL010000041">
    <property type="protein sequence ID" value="GAA0298467.1"/>
    <property type="molecule type" value="Genomic_DNA"/>
</dbReference>
<evidence type="ECO:0000313" key="4">
    <source>
        <dbReference type="EMBL" id="GAA0298467.1"/>
    </source>
</evidence>
<protein>
    <submittedName>
        <fullName evidence="4">NUDIX hydrolase</fullName>
    </submittedName>
</protein>
<keyword evidence="2 4" id="KW-0378">Hydrolase</keyword>
<comment type="cofactor">
    <cofactor evidence="1">
        <name>Mg(2+)</name>
        <dbReference type="ChEBI" id="CHEBI:18420"/>
    </cofactor>
</comment>
<sequence length="192" mass="21073">MTDAPDDDLAWETTASEIAYTCPGFDIVRDDVVLPDGTETDYDYLDDDPAVVVLPFTPDGDVVVIEEWRQAVKRVNRGLPAGSVEPDDADLTAAARRELEEETGYVADSLRSLTTLEPANGITNAVHHVFVAEGCTPTGERDLDFNESIRVEETPHEALRDAVREGDCRDGRTALALLYHDAFRPESEGDHA</sequence>
<dbReference type="Gene3D" id="3.90.79.10">
    <property type="entry name" value="Nucleoside Triphosphate Pyrophosphohydrolase"/>
    <property type="match status" value="1"/>
</dbReference>
<dbReference type="InterPro" id="IPR000086">
    <property type="entry name" value="NUDIX_hydrolase_dom"/>
</dbReference>
<dbReference type="RefSeq" id="WP_211312357.1">
    <property type="nucleotide sequence ID" value="NZ_BAAABL010000041.1"/>
</dbReference>
<keyword evidence="5" id="KW-1185">Reference proteome</keyword>
<dbReference type="GO" id="GO:0006753">
    <property type="term" value="P:nucleoside phosphate metabolic process"/>
    <property type="evidence" value="ECO:0007669"/>
    <property type="project" value="TreeGrafter"/>
</dbReference>
<name>A0AAV3S7E3_9EURY</name>
<dbReference type="InterPro" id="IPR015797">
    <property type="entry name" value="NUDIX_hydrolase-like_dom_sf"/>
</dbReference>
<organism evidence="4 5">
    <name type="scientific">Halarchaeum salinum</name>
    <dbReference type="NCBI Taxonomy" id="489912"/>
    <lineage>
        <taxon>Archaea</taxon>
        <taxon>Methanobacteriati</taxon>
        <taxon>Methanobacteriota</taxon>
        <taxon>Stenosarchaea group</taxon>
        <taxon>Halobacteria</taxon>
        <taxon>Halobacteriales</taxon>
        <taxon>Halobacteriaceae</taxon>
    </lineage>
</organism>
<dbReference type="PANTHER" id="PTHR11839">
    <property type="entry name" value="UDP/ADP-SUGAR PYROPHOSPHATASE"/>
    <property type="match status" value="1"/>
</dbReference>
<dbReference type="Pfam" id="PF00293">
    <property type="entry name" value="NUDIX"/>
    <property type="match status" value="1"/>
</dbReference>